<gene>
    <name evidence="8" type="ORF">V6617_13225</name>
</gene>
<dbReference type="InterPro" id="IPR050131">
    <property type="entry name" value="Peptidase_S8_subtilisin-like"/>
</dbReference>
<dbReference type="RefSeq" id="WP_338607428.1">
    <property type="nucleotide sequence ID" value="NZ_CP146275.1"/>
</dbReference>
<reference evidence="8 9" key="1">
    <citation type="submission" date="2024-02" db="EMBL/GenBank/DDBJ databases">
        <title>Complete genome sequence of Pelagibacterium nitratireducens ZH15.</title>
        <authorList>
            <person name="Zhao L.H."/>
        </authorList>
    </citation>
    <scope>NUCLEOTIDE SEQUENCE [LARGE SCALE GENOMIC DNA]</scope>
    <source>
        <strain evidence="8 9">ZH15</strain>
    </source>
</reference>
<dbReference type="PROSITE" id="PS00138">
    <property type="entry name" value="SUBTILASE_SER"/>
    <property type="match status" value="1"/>
</dbReference>
<evidence type="ECO:0000256" key="4">
    <source>
        <dbReference type="ARBA" id="ARBA00022825"/>
    </source>
</evidence>
<name>A0ABZ2HXA1_9HYPH</name>
<protein>
    <submittedName>
        <fullName evidence="8">S8 family serine peptidase</fullName>
    </submittedName>
</protein>
<dbReference type="Proteomes" id="UP001369958">
    <property type="component" value="Chromosome"/>
</dbReference>
<feature type="domain" description="Peptidase S8/S53" evidence="7">
    <location>
        <begin position="209"/>
        <end position="412"/>
    </location>
</feature>
<dbReference type="InterPro" id="IPR023828">
    <property type="entry name" value="Peptidase_S8_Ser-AS"/>
</dbReference>
<dbReference type="PANTHER" id="PTHR43806">
    <property type="entry name" value="PEPTIDASE S8"/>
    <property type="match status" value="1"/>
</dbReference>
<feature type="active site" description="Charge relay system" evidence="5">
    <location>
        <position position="213"/>
    </location>
</feature>
<keyword evidence="3 5" id="KW-0378">Hydrolase</keyword>
<feature type="compositionally biased region" description="Acidic residues" evidence="6">
    <location>
        <begin position="39"/>
        <end position="65"/>
    </location>
</feature>
<comment type="similarity">
    <text evidence="1 5">Belongs to the peptidase S8 family.</text>
</comment>
<evidence type="ECO:0000256" key="6">
    <source>
        <dbReference type="SAM" id="MobiDB-lite"/>
    </source>
</evidence>
<keyword evidence="9" id="KW-1185">Reference proteome</keyword>
<keyword evidence="2 5" id="KW-0645">Protease</keyword>
<sequence>MPARQILSLVFVLLALAYGALGTSLAWTGLPLVSMAMAQEEDDDEDDEDDEEDEDEDDDEDDEDDGGRRNNDRDDDDDEEEGERGNRMVRTVFVPAPPAFLPSRPQPSPELLITLSETLTVRQIESLGFNVLATETIDLIGRTVARLALPENLPVSEARQLLAELSTDTRPVENTLYALQALPCTPEGCASLDMMGWNPGSTCEASPRIGMIDTPVDAARTGLEGGRIETFSALSSDRQPAPSDHGSAIAALMVGQPGSAAPGPLPNAELIAAGAFHRGEFGAISADAFDIVRALDTLSRRDLDVLNMSLAGEENALVAAAIDEMLASGVQVVAAVGNLGPASPPQFPAAQEGVVAVTAVDAEYRIYRQALHGEHVDFAAPGVDVWVADPEGGNLRSGTSFASPLVAAALALGASPEDLSADAIDLGETGRDPVFGYGLVQFPGC</sequence>
<evidence type="ECO:0000313" key="8">
    <source>
        <dbReference type="EMBL" id="WWT31965.1"/>
    </source>
</evidence>
<dbReference type="EMBL" id="CP146275">
    <property type="protein sequence ID" value="WWT31965.1"/>
    <property type="molecule type" value="Genomic_DNA"/>
</dbReference>
<evidence type="ECO:0000256" key="1">
    <source>
        <dbReference type="ARBA" id="ARBA00011073"/>
    </source>
</evidence>
<dbReference type="Pfam" id="PF00082">
    <property type="entry name" value="Peptidase_S8"/>
    <property type="match status" value="1"/>
</dbReference>
<dbReference type="InterPro" id="IPR036852">
    <property type="entry name" value="Peptidase_S8/S53_dom_sf"/>
</dbReference>
<dbReference type="PROSITE" id="PS51892">
    <property type="entry name" value="SUBTILASE"/>
    <property type="match status" value="1"/>
</dbReference>
<dbReference type="SUPFAM" id="SSF52743">
    <property type="entry name" value="Subtilisin-like"/>
    <property type="match status" value="1"/>
</dbReference>
<evidence type="ECO:0000256" key="3">
    <source>
        <dbReference type="ARBA" id="ARBA00022801"/>
    </source>
</evidence>
<feature type="active site" description="Charge relay system" evidence="5">
    <location>
        <position position="400"/>
    </location>
</feature>
<dbReference type="CDD" id="cd05561">
    <property type="entry name" value="Peptidases_S8_4"/>
    <property type="match status" value="1"/>
</dbReference>
<evidence type="ECO:0000313" key="9">
    <source>
        <dbReference type="Proteomes" id="UP001369958"/>
    </source>
</evidence>
<dbReference type="PANTHER" id="PTHR43806:SF11">
    <property type="entry name" value="CEREVISIN-RELATED"/>
    <property type="match status" value="1"/>
</dbReference>
<proteinExistence type="inferred from homology"/>
<feature type="active site" description="Charge relay system" evidence="5">
    <location>
        <position position="245"/>
    </location>
</feature>
<evidence type="ECO:0000256" key="2">
    <source>
        <dbReference type="ARBA" id="ARBA00022670"/>
    </source>
</evidence>
<feature type="region of interest" description="Disordered" evidence="6">
    <location>
        <begin position="38"/>
        <end position="90"/>
    </location>
</feature>
<feature type="compositionally biased region" description="Acidic residues" evidence="6">
    <location>
        <begin position="73"/>
        <end position="82"/>
    </location>
</feature>
<dbReference type="Gene3D" id="3.40.50.200">
    <property type="entry name" value="Peptidase S8/S53 domain"/>
    <property type="match status" value="1"/>
</dbReference>
<dbReference type="InterPro" id="IPR000209">
    <property type="entry name" value="Peptidase_S8/S53_dom"/>
</dbReference>
<evidence type="ECO:0000256" key="5">
    <source>
        <dbReference type="PROSITE-ProRule" id="PRU01240"/>
    </source>
</evidence>
<organism evidence="8 9">
    <name type="scientific">Pelagibacterium nitratireducens</name>
    <dbReference type="NCBI Taxonomy" id="1046114"/>
    <lineage>
        <taxon>Bacteria</taxon>
        <taxon>Pseudomonadati</taxon>
        <taxon>Pseudomonadota</taxon>
        <taxon>Alphaproteobacteria</taxon>
        <taxon>Hyphomicrobiales</taxon>
        <taxon>Devosiaceae</taxon>
        <taxon>Pelagibacterium</taxon>
    </lineage>
</organism>
<accession>A0ABZ2HXA1</accession>
<evidence type="ECO:0000259" key="7">
    <source>
        <dbReference type="Pfam" id="PF00082"/>
    </source>
</evidence>
<keyword evidence="4 5" id="KW-0720">Serine protease</keyword>